<dbReference type="SUPFAM" id="SSF52540">
    <property type="entry name" value="P-loop containing nucleoside triphosphate hydrolases"/>
    <property type="match status" value="1"/>
</dbReference>
<dbReference type="Pfam" id="PF00005">
    <property type="entry name" value="ABC_tran"/>
    <property type="match status" value="1"/>
</dbReference>
<comment type="subcellular location">
    <subcellularLocation>
        <location evidence="1">Membrane</location>
        <topology evidence="1">Multi-pass membrane protein</topology>
    </subcellularLocation>
</comment>
<accession>A0A2U1KZE8</accession>
<dbReference type="InterPro" id="IPR027417">
    <property type="entry name" value="P-loop_NTPase"/>
</dbReference>
<dbReference type="GO" id="GO:0042626">
    <property type="term" value="F:ATPase-coupled transmembrane transporter activity"/>
    <property type="evidence" value="ECO:0007669"/>
    <property type="project" value="TreeGrafter"/>
</dbReference>
<reference evidence="7 8" key="1">
    <citation type="journal article" date="2018" name="Mol. Plant">
        <title>The genome of Artemisia annua provides insight into the evolution of Asteraceae family and artemisinin biosynthesis.</title>
        <authorList>
            <person name="Shen Q."/>
            <person name="Zhang L."/>
            <person name="Liao Z."/>
            <person name="Wang S."/>
            <person name="Yan T."/>
            <person name="Shi P."/>
            <person name="Liu M."/>
            <person name="Fu X."/>
            <person name="Pan Q."/>
            <person name="Wang Y."/>
            <person name="Lv Z."/>
            <person name="Lu X."/>
            <person name="Zhang F."/>
            <person name="Jiang W."/>
            <person name="Ma Y."/>
            <person name="Chen M."/>
            <person name="Hao X."/>
            <person name="Li L."/>
            <person name="Tang Y."/>
            <person name="Lv G."/>
            <person name="Zhou Y."/>
            <person name="Sun X."/>
            <person name="Brodelius P.E."/>
            <person name="Rose J.K.C."/>
            <person name="Tang K."/>
        </authorList>
    </citation>
    <scope>NUCLEOTIDE SEQUENCE [LARGE SCALE GENOMIC DNA]</scope>
    <source>
        <strain evidence="8">cv. Huhao1</strain>
        <tissue evidence="7">Leaf</tissue>
    </source>
</reference>
<dbReference type="InterPro" id="IPR003439">
    <property type="entry name" value="ABC_transporter-like_ATP-bd"/>
</dbReference>
<dbReference type="PANTHER" id="PTHR48041">
    <property type="entry name" value="ABC TRANSPORTER G FAMILY MEMBER 28"/>
    <property type="match status" value="1"/>
</dbReference>
<keyword evidence="8" id="KW-1185">Reference proteome</keyword>
<dbReference type="GO" id="GO:0005524">
    <property type="term" value="F:ATP binding"/>
    <property type="evidence" value="ECO:0007669"/>
    <property type="project" value="InterPro"/>
</dbReference>
<sequence length="77" mass="8446">MDKQGWFNKRNKEPTVKQILKGVTVMVSPGEMLAMLGPSGSGKPTLLTTLGGWLGGKLKGIIRYNGKPFNSIMKRKK</sequence>
<evidence type="ECO:0000256" key="2">
    <source>
        <dbReference type="ARBA" id="ARBA00022448"/>
    </source>
</evidence>
<dbReference type="Gene3D" id="3.40.50.300">
    <property type="entry name" value="P-loop containing nucleotide triphosphate hydrolases"/>
    <property type="match status" value="1"/>
</dbReference>
<evidence type="ECO:0000313" key="7">
    <source>
        <dbReference type="EMBL" id="PWA42135.1"/>
    </source>
</evidence>
<dbReference type="PANTHER" id="PTHR48041:SF22">
    <property type="entry name" value="ABC TRANSPORTER G FAMILY MEMBER 9"/>
    <property type="match status" value="1"/>
</dbReference>
<evidence type="ECO:0000259" key="6">
    <source>
        <dbReference type="Pfam" id="PF00005"/>
    </source>
</evidence>
<keyword evidence="2" id="KW-0813">Transport</keyword>
<dbReference type="Proteomes" id="UP000245207">
    <property type="component" value="Unassembled WGS sequence"/>
</dbReference>
<protein>
    <submittedName>
        <fullName evidence="7">AAA+ ATPase domain-containing protein</fullName>
    </submittedName>
</protein>
<dbReference type="GO" id="GO:0016887">
    <property type="term" value="F:ATP hydrolysis activity"/>
    <property type="evidence" value="ECO:0007669"/>
    <property type="project" value="InterPro"/>
</dbReference>
<evidence type="ECO:0000256" key="3">
    <source>
        <dbReference type="ARBA" id="ARBA00022692"/>
    </source>
</evidence>
<dbReference type="AlphaFoldDB" id="A0A2U1KZE8"/>
<keyword evidence="5" id="KW-0472">Membrane</keyword>
<dbReference type="InterPro" id="IPR050352">
    <property type="entry name" value="ABCG_transporters"/>
</dbReference>
<comment type="caution">
    <text evidence="7">The sequence shown here is derived from an EMBL/GenBank/DDBJ whole genome shotgun (WGS) entry which is preliminary data.</text>
</comment>
<gene>
    <name evidence="7" type="ORF">CTI12_AA547500</name>
</gene>
<evidence type="ECO:0000256" key="1">
    <source>
        <dbReference type="ARBA" id="ARBA00004141"/>
    </source>
</evidence>
<evidence type="ECO:0000313" key="8">
    <source>
        <dbReference type="Proteomes" id="UP000245207"/>
    </source>
</evidence>
<evidence type="ECO:0000256" key="4">
    <source>
        <dbReference type="ARBA" id="ARBA00022989"/>
    </source>
</evidence>
<dbReference type="EMBL" id="PKPP01012598">
    <property type="protein sequence ID" value="PWA42135.1"/>
    <property type="molecule type" value="Genomic_DNA"/>
</dbReference>
<dbReference type="OrthoDB" id="1739346at2759"/>
<dbReference type="GO" id="GO:0005886">
    <property type="term" value="C:plasma membrane"/>
    <property type="evidence" value="ECO:0007669"/>
    <property type="project" value="TreeGrafter"/>
</dbReference>
<proteinExistence type="predicted"/>
<feature type="domain" description="ABC transporter" evidence="6">
    <location>
        <begin position="20"/>
        <end position="71"/>
    </location>
</feature>
<organism evidence="7 8">
    <name type="scientific">Artemisia annua</name>
    <name type="common">Sweet wormwood</name>
    <dbReference type="NCBI Taxonomy" id="35608"/>
    <lineage>
        <taxon>Eukaryota</taxon>
        <taxon>Viridiplantae</taxon>
        <taxon>Streptophyta</taxon>
        <taxon>Embryophyta</taxon>
        <taxon>Tracheophyta</taxon>
        <taxon>Spermatophyta</taxon>
        <taxon>Magnoliopsida</taxon>
        <taxon>eudicotyledons</taxon>
        <taxon>Gunneridae</taxon>
        <taxon>Pentapetalae</taxon>
        <taxon>asterids</taxon>
        <taxon>campanulids</taxon>
        <taxon>Asterales</taxon>
        <taxon>Asteraceae</taxon>
        <taxon>Asteroideae</taxon>
        <taxon>Anthemideae</taxon>
        <taxon>Artemisiinae</taxon>
        <taxon>Artemisia</taxon>
    </lineage>
</organism>
<keyword evidence="3" id="KW-0812">Transmembrane</keyword>
<keyword evidence="4" id="KW-1133">Transmembrane helix</keyword>
<dbReference type="STRING" id="35608.A0A2U1KZE8"/>
<name>A0A2U1KZE8_ARTAN</name>
<evidence type="ECO:0000256" key="5">
    <source>
        <dbReference type="ARBA" id="ARBA00023136"/>
    </source>
</evidence>